<accession>A0A1F5L8W4</accession>
<sequence>MEGLYMTDPTFGLSENDHKTLFEQTPRLSPFDPAGPLTDESGRSVNDSGPSTPTHDIDLFEGNENHDSDDSQVIRPYAIEEPDDEPDVTLPRHDLRCLPDYFERWQRDLREYMNGLNLQPDNSNITKQLTMGKRGQKRKPVSTASSTHSHCGSHSFRRRSTLAEPQRQVHDENRKRRRGYSGESWDHHDTSSFHAFREPKTNESSSSEAQTPDLSGTETMDDSAADEMDID</sequence>
<dbReference type="Proteomes" id="UP000177622">
    <property type="component" value="Unassembled WGS sequence"/>
</dbReference>
<keyword evidence="3" id="KW-1185">Reference proteome</keyword>
<reference evidence="2 3" key="1">
    <citation type="journal article" date="2016" name="Sci. Rep.">
        <title>Penicillium arizonense, a new, genome sequenced fungal species, reveals a high chemical diversity in secreted metabolites.</title>
        <authorList>
            <person name="Grijseels S."/>
            <person name="Nielsen J.C."/>
            <person name="Randelovic M."/>
            <person name="Nielsen J."/>
            <person name="Nielsen K.F."/>
            <person name="Workman M."/>
            <person name="Frisvad J.C."/>
        </authorList>
    </citation>
    <scope>NUCLEOTIDE SEQUENCE [LARGE SCALE GENOMIC DNA]</scope>
    <source>
        <strain evidence="2 3">CBS 141311</strain>
    </source>
</reference>
<evidence type="ECO:0000313" key="2">
    <source>
        <dbReference type="EMBL" id="OGE49664.1"/>
    </source>
</evidence>
<organism evidence="2 3">
    <name type="scientific">Penicillium arizonense</name>
    <dbReference type="NCBI Taxonomy" id="1835702"/>
    <lineage>
        <taxon>Eukaryota</taxon>
        <taxon>Fungi</taxon>
        <taxon>Dikarya</taxon>
        <taxon>Ascomycota</taxon>
        <taxon>Pezizomycotina</taxon>
        <taxon>Eurotiomycetes</taxon>
        <taxon>Eurotiomycetidae</taxon>
        <taxon>Eurotiales</taxon>
        <taxon>Aspergillaceae</taxon>
        <taxon>Penicillium</taxon>
    </lineage>
</organism>
<dbReference type="OrthoDB" id="4186058at2759"/>
<protein>
    <submittedName>
        <fullName evidence="2">Uncharacterized protein</fullName>
    </submittedName>
</protein>
<feature type="compositionally biased region" description="Polar residues" evidence="1">
    <location>
        <begin position="142"/>
        <end position="152"/>
    </location>
</feature>
<evidence type="ECO:0000313" key="3">
    <source>
        <dbReference type="Proteomes" id="UP000177622"/>
    </source>
</evidence>
<gene>
    <name evidence="2" type="ORF">PENARI_c020G00280</name>
</gene>
<feature type="compositionally biased region" description="Polar residues" evidence="1">
    <location>
        <begin position="43"/>
        <end position="54"/>
    </location>
</feature>
<name>A0A1F5L8W4_PENAI</name>
<dbReference type="RefSeq" id="XP_022485115.1">
    <property type="nucleotide sequence ID" value="XM_022634921.1"/>
</dbReference>
<feature type="region of interest" description="Disordered" evidence="1">
    <location>
        <begin position="23"/>
        <end position="71"/>
    </location>
</feature>
<dbReference type="EMBL" id="LXJU01000020">
    <property type="protein sequence ID" value="OGE49664.1"/>
    <property type="molecule type" value="Genomic_DNA"/>
</dbReference>
<dbReference type="GeneID" id="34579655"/>
<feature type="compositionally biased region" description="Acidic residues" evidence="1">
    <location>
        <begin position="219"/>
        <end position="231"/>
    </location>
</feature>
<dbReference type="AlphaFoldDB" id="A0A1F5L8W4"/>
<feature type="compositionally biased region" description="Basic and acidic residues" evidence="1">
    <location>
        <begin position="55"/>
        <end position="69"/>
    </location>
</feature>
<feature type="compositionally biased region" description="Basic and acidic residues" evidence="1">
    <location>
        <begin position="184"/>
        <end position="201"/>
    </location>
</feature>
<feature type="region of interest" description="Disordered" evidence="1">
    <location>
        <begin position="130"/>
        <end position="231"/>
    </location>
</feature>
<comment type="caution">
    <text evidence="2">The sequence shown here is derived from an EMBL/GenBank/DDBJ whole genome shotgun (WGS) entry which is preliminary data.</text>
</comment>
<feature type="compositionally biased region" description="Polar residues" evidence="1">
    <location>
        <begin position="202"/>
        <end position="218"/>
    </location>
</feature>
<evidence type="ECO:0000256" key="1">
    <source>
        <dbReference type="SAM" id="MobiDB-lite"/>
    </source>
</evidence>
<proteinExistence type="predicted"/>